<evidence type="ECO:0000313" key="3">
    <source>
        <dbReference type="Proteomes" id="UP000694393"/>
    </source>
</evidence>
<reference evidence="2" key="1">
    <citation type="submission" date="2025-08" db="UniProtKB">
        <authorList>
            <consortium name="Ensembl"/>
        </authorList>
    </citation>
    <scope>IDENTIFICATION</scope>
</reference>
<organism evidence="2 3">
    <name type="scientific">Pelusios castaneus</name>
    <name type="common">West African mud turtle</name>
    <dbReference type="NCBI Taxonomy" id="367368"/>
    <lineage>
        <taxon>Eukaryota</taxon>
        <taxon>Metazoa</taxon>
        <taxon>Chordata</taxon>
        <taxon>Craniata</taxon>
        <taxon>Vertebrata</taxon>
        <taxon>Euteleostomi</taxon>
        <taxon>Archelosauria</taxon>
        <taxon>Testudinata</taxon>
        <taxon>Testudines</taxon>
        <taxon>Pleurodira</taxon>
        <taxon>Pelomedusidae</taxon>
        <taxon>Pelusios</taxon>
    </lineage>
</organism>
<proteinExistence type="predicted"/>
<reference evidence="2" key="2">
    <citation type="submission" date="2025-09" db="UniProtKB">
        <authorList>
            <consortium name="Ensembl"/>
        </authorList>
    </citation>
    <scope>IDENTIFICATION</scope>
</reference>
<keyword evidence="3" id="KW-1185">Reference proteome</keyword>
<name>A0A8C8SSS3_9SAUR</name>
<dbReference type="Proteomes" id="UP000694393">
    <property type="component" value="Unplaced"/>
</dbReference>
<protein>
    <recommendedName>
        <fullName evidence="4">Secreted protein</fullName>
    </recommendedName>
</protein>
<evidence type="ECO:0000313" key="2">
    <source>
        <dbReference type="Ensembl" id="ENSPCEP00000024377.1"/>
    </source>
</evidence>
<keyword evidence="1" id="KW-0732">Signal</keyword>
<dbReference type="Ensembl" id="ENSPCET00000025191.1">
    <property type="protein sequence ID" value="ENSPCEP00000024377.1"/>
    <property type="gene ID" value="ENSPCEG00000018431.1"/>
</dbReference>
<evidence type="ECO:0008006" key="4">
    <source>
        <dbReference type="Google" id="ProtNLM"/>
    </source>
</evidence>
<feature type="chain" id="PRO_5034115786" description="Secreted protein" evidence="1">
    <location>
        <begin position="23"/>
        <end position="77"/>
    </location>
</feature>
<dbReference type="AlphaFoldDB" id="A0A8C8SSS3"/>
<evidence type="ECO:0000256" key="1">
    <source>
        <dbReference type="SAM" id="SignalP"/>
    </source>
</evidence>
<sequence>MCILKLPVVFIVLSVTLSYLEATPMERQGWLLPVLSRNTPLGLNGVLSQQAAQNPKVTAWRNGNATQLHAHNVWLTF</sequence>
<accession>A0A8C8SSS3</accession>
<feature type="signal peptide" evidence="1">
    <location>
        <begin position="1"/>
        <end position="22"/>
    </location>
</feature>